<dbReference type="EMBL" id="JYDJ01000376">
    <property type="protein sequence ID" value="KRX36272.1"/>
    <property type="molecule type" value="Genomic_DNA"/>
</dbReference>
<feature type="transmembrane region" description="Helical" evidence="1">
    <location>
        <begin position="30"/>
        <end position="50"/>
    </location>
</feature>
<keyword evidence="1" id="KW-1133">Transmembrane helix</keyword>
<protein>
    <submittedName>
        <fullName evidence="2">Uncharacterized protein</fullName>
    </submittedName>
</protein>
<proteinExistence type="predicted"/>
<keyword evidence="1" id="KW-0472">Membrane</keyword>
<accession>A0A0V0TBG8</accession>
<keyword evidence="3" id="KW-1185">Reference proteome</keyword>
<keyword evidence="1" id="KW-0812">Transmembrane</keyword>
<evidence type="ECO:0000313" key="3">
    <source>
        <dbReference type="Proteomes" id="UP000055048"/>
    </source>
</evidence>
<evidence type="ECO:0000256" key="1">
    <source>
        <dbReference type="SAM" id="Phobius"/>
    </source>
</evidence>
<reference evidence="2 3" key="1">
    <citation type="submission" date="2015-01" db="EMBL/GenBank/DDBJ databases">
        <title>Evolution of Trichinella species and genotypes.</title>
        <authorList>
            <person name="Korhonen P.K."/>
            <person name="Edoardo P."/>
            <person name="Giuseppe L.R."/>
            <person name="Gasser R.B."/>
        </authorList>
    </citation>
    <scope>NUCLEOTIDE SEQUENCE [LARGE SCALE GENOMIC DNA]</scope>
    <source>
        <strain evidence="2">ISS417</strain>
    </source>
</reference>
<sequence length="89" mass="10567">MHTVGDFEISKIRKKSGFLVLNRKFKPTEYADMIVFFLFLMIEIGCINQFRDVLLNETEKFKAQLFELSQLIHILYKVYSGKRQTLKIC</sequence>
<evidence type="ECO:0000313" key="2">
    <source>
        <dbReference type="EMBL" id="KRX36272.1"/>
    </source>
</evidence>
<dbReference type="AlphaFoldDB" id="A0A0V0TBG8"/>
<gene>
    <name evidence="2" type="ORF">T05_9174</name>
</gene>
<comment type="caution">
    <text evidence="2">The sequence shown here is derived from an EMBL/GenBank/DDBJ whole genome shotgun (WGS) entry which is preliminary data.</text>
</comment>
<name>A0A0V0TBG8_9BILA</name>
<organism evidence="2 3">
    <name type="scientific">Trichinella murrelli</name>
    <dbReference type="NCBI Taxonomy" id="144512"/>
    <lineage>
        <taxon>Eukaryota</taxon>
        <taxon>Metazoa</taxon>
        <taxon>Ecdysozoa</taxon>
        <taxon>Nematoda</taxon>
        <taxon>Enoplea</taxon>
        <taxon>Dorylaimia</taxon>
        <taxon>Trichinellida</taxon>
        <taxon>Trichinellidae</taxon>
        <taxon>Trichinella</taxon>
    </lineage>
</organism>
<dbReference type="Proteomes" id="UP000055048">
    <property type="component" value="Unassembled WGS sequence"/>
</dbReference>